<name>X1RXU0_9ZZZZ</name>
<comment type="caution">
    <text evidence="1">The sequence shown here is derived from an EMBL/GenBank/DDBJ whole genome shotgun (WGS) entry which is preliminary data.</text>
</comment>
<sequence>MVAELKFIAQHINDLKVILIGASQGAAFSNTVMRHLGELRQVYSIELGIFFSHMS</sequence>
<reference evidence="1" key="1">
    <citation type="journal article" date="2014" name="Front. Microbiol.">
        <title>High frequency of phylogenetically diverse reductive dehalogenase-homologous genes in deep subseafloor sedimentary metagenomes.</title>
        <authorList>
            <person name="Kawai M."/>
            <person name="Futagami T."/>
            <person name="Toyoda A."/>
            <person name="Takaki Y."/>
            <person name="Nishi S."/>
            <person name="Hori S."/>
            <person name="Arai W."/>
            <person name="Tsubouchi T."/>
            <person name="Morono Y."/>
            <person name="Uchiyama I."/>
            <person name="Ito T."/>
            <person name="Fujiyama A."/>
            <person name="Inagaki F."/>
            <person name="Takami H."/>
        </authorList>
    </citation>
    <scope>NUCLEOTIDE SEQUENCE</scope>
    <source>
        <strain evidence="1">Expedition CK06-06</strain>
    </source>
</reference>
<protein>
    <recommendedName>
        <fullName evidence="2">Phospholipase/carboxylesterase/thioesterase domain-containing protein</fullName>
    </recommendedName>
</protein>
<feature type="non-terminal residue" evidence="1">
    <location>
        <position position="55"/>
    </location>
</feature>
<accession>X1RXU0</accession>
<dbReference type="EMBL" id="BARV01043989">
    <property type="protein sequence ID" value="GAI68005.1"/>
    <property type="molecule type" value="Genomic_DNA"/>
</dbReference>
<organism evidence="1">
    <name type="scientific">marine sediment metagenome</name>
    <dbReference type="NCBI Taxonomy" id="412755"/>
    <lineage>
        <taxon>unclassified sequences</taxon>
        <taxon>metagenomes</taxon>
        <taxon>ecological metagenomes</taxon>
    </lineage>
</organism>
<evidence type="ECO:0008006" key="2">
    <source>
        <dbReference type="Google" id="ProtNLM"/>
    </source>
</evidence>
<dbReference type="AlphaFoldDB" id="X1RXU0"/>
<gene>
    <name evidence="1" type="ORF">S06H3_65368</name>
</gene>
<proteinExistence type="predicted"/>
<evidence type="ECO:0000313" key="1">
    <source>
        <dbReference type="EMBL" id="GAI68005.1"/>
    </source>
</evidence>